<dbReference type="GeneID" id="28817478"/>
<dbReference type="RefSeq" id="XP_018072729.1">
    <property type="nucleotide sequence ID" value="XM_018207752.1"/>
</dbReference>
<sequence length="89" mass="9729">MRDRMKCFMISEASQGPLLWHAVASFQAVCPGASALTTHQPSSLVLIVLMRKPPKSGLRSFLVNSGCLIRAESSTTRSARATLVLRTKR</sequence>
<dbReference type="Proteomes" id="UP000070700">
    <property type="component" value="Unassembled WGS sequence"/>
</dbReference>
<dbReference type="EMBL" id="KQ947413">
    <property type="protein sequence ID" value="KUJ18374.1"/>
    <property type="molecule type" value="Genomic_DNA"/>
</dbReference>
<dbReference type="InParanoid" id="A0A194XDZ7"/>
<evidence type="ECO:0000313" key="2">
    <source>
        <dbReference type="Proteomes" id="UP000070700"/>
    </source>
</evidence>
<dbReference type="AlphaFoldDB" id="A0A194XDZ7"/>
<gene>
    <name evidence="1" type="ORF">LY89DRAFT_47017</name>
</gene>
<reference evidence="1 2" key="1">
    <citation type="submission" date="2015-10" db="EMBL/GenBank/DDBJ databases">
        <title>Full genome of DAOMC 229536 Phialocephala scopiformis, a fungal endophyte of spruce producing the potent anti-insectan compound rugulosin.</title>
        <authorList>
            <consortium name="DOE Joint Genome Institute"/>
            <person name="Walker A.K."/>
            <person name="Frasz S.L."/>
            <person name="Seifert K.A."/>
            <person name="Miller J.D."/>
            <person name="Mondo S.J."/>
            <person name="Labutti K."/>
            <person name="Lipzen A."/>
            <person name="Dockter R."/>
            <person name="Kennedy M."/>
            <person name="Grigoriev I.V."/>
            <person name="Spatafora J.W."/>
        </authorList>
    </citation>
    <scope>NUCLEOTIDE SEQUENCE [LARGE SCALE GENOMIC DNA]</scope>
    <source>
        <strain evidence="1 2">CBS 120377</strain>
    </source>
</reference>
<accession>A0A194XDZ7</accession>
<proteinExistence type="predicted"/>
<evidence type="ECO:0000313" key="1">
    <source>
        <dbReference type="EMBL" id="KUJ18374.1"/>
    </source>
</evidence>
<dbReference type="KEGG" id="psco:LY89DRAFT_47017"/>
<name>A0A194XDZ7_MOLSC</name>
<protein>
    <submittedName>
        <fullName evidence="1">Uncharacterized protein</fullName>
    </submittedName>
</protein>
<organism evidence="1 2">
    <name type="scientific">Mollisia scopiformis</name>
    <name type="common">Conifer needle endophyte fungus</name>
    <name type="synonym">Phialocephala scopiformis</name>
    <dbReference type="NCBI Taxonomy" id="149040"/>
    <lineage>
        <taxon>Eukaryota</taxon>
        <taxon>Fungi</taxon>
        <taxon>Dikarya</taxon>
        <taxon>Ascomycota</taxon>
        <taxon>Pezizomycotina</taxon>
        <taxon>Leotiomycetes</taxon>
        <taxon>Helotiales</taxon>
        <taxon>Mollisiaceae</taxon>
        <taxon>Mollisia</taxon>
    </lineage>
</organism>
<keyword evidence="2" id="KW-1185">Reference proteome</keyword>